<dbReference type="GeneID" id="17304309"/>
<keyword evidence="5" id="KW-0436">Ligase</keyword>
<comment type="subcellular location">
    <subcellularLocation>
        <location evidence="1">Cytoplasm</location>
    </subcellularLocation>
</comment>
<comment type="similarity">
    <text evidence="2">Belongs to the class-II aminoacyl-tRNA synthetase family. Type 2 subfamily.</text>
</comment>
<dbReference type="Gene3D" id="2.40.50.140">
    <property type="entry name" value="Nucleic acid-binding proteins"/>
    <property type="match status" value="1"/>
</dbReference>
<evidence type="ECO:0000256" key="9">
    <source>
        <dbReference type="ARBA" id="ARBA00023146"/>
    </source>
</evidence>
<proteinExistence type="inferred from homology"/>
<dbReference type="RefSeq" id="XP_005834673.1">
    <property type="nucleotide sequence ID" value="XM_005834616.1"/>
</dbReference>
<dbReference type="eggNOG" id="KOG0556">
    <property type="taxonomic scope" value="Eukaryota"/>
</dbReference>
<dbReference type="STRING" id="905079.L1JGP2"/>
<keyword evidence="6" id="KW-0547">Nucleotide-binding</keyword>
<keyword evidence="8" id="KW-0648">Protein biosynthesis</keyword>
<dbReference type="HAMAP" id="MF_02075">
    <property type="entry name" value="Asp_tRNA_synth_type2"/>
    <property type="match status" value="1"/>
</dbReference>
<evidence type="ECO:0000313" key="13">
    <source>
        <dbReference type="EnsemblProtists" id="EKX47693"/>
    </source>
</evidence>
<dbReference type="CDD" id="cd04320">
    <property type="entry name" value="AspRS_cyto_N"/>
    <property type="match status" value="1"/>
</dbReference>
<dbReference type="PANTHER" id="PTHR43450">
    <property type="entry name" value="ASPARTYL-TRNA SYNTHETASE"/>
    <property type="match status" value="1"/>
</dbReference>
<keyword evidence="4" id="KW-0963">Cytoplasm</keyword>
<dbReference type="NCBIfam" id="TIGR00458">
    <property type="entry name" value="aspS_nondisc"/>
    <property type="match status" value="1"/>
</dbReference>
<dbReference type="InterPro" id="IPR004364">
    <property type="entry name" value="Aa-tRNA-synt_II"/>
</dbReference>
<dbReference type="NCBIfam" id="NF003483">
    <property type="entry name" value="PRK05159.1"/>
    <property type="match status" value="1"/>
</dbReference>
<dbReference type="GO" id="GO:0003723">
    <property type="term" value="F:RNA binding"/>
    <property type="evidence" value="ECO:0007669"/>
    <property type="project" value="TreeGrafter"/>
</dbReference>
<evidence type="ECO:0000256" key="10">
    <source>
        <dbReference type="ARBA" id="ARBA00047904"/>
    </source>
</evidence>
<evidence type="ECO:0000256" key="4">
    <source>
        <dbReference type="ARBA" id="ARBA00022490"/>
    </source>
</evidence>
<dbReference type="InterPro" id="IPR012340">
    <property type="entry name" value="NA-bd_OB-fold"/>
</dbReference>
<dbReference type="InterPro" id="IPR004523">
    <property type="entry name" value="Asp-tRNA_synthase_2"/>
</dbReference>
<dbReference type="SUPFAM" id="SSF50249">
    <property type="entry name" value="Nucleic acid-binding proteins"/>
    <property type="match status" value="1"/>
</dbReference>
<dbReference type="OrthoDB" id="372395at2759"/>
<dbReference type="CDD" id="cd00776">
    <property type="entry name" value="AsxRS_core"/>
    <property type="match status" value="1"/>
</dbReference>
<evidence type="ECO:0000256" key="3">
    <source>
        <dbReference type="ARBA" id="ARBA00012841"/>
    </source>
</evidence>
<dbReference type="EC" id="6.1.1.12" evidence="3"/>
<gene>
    <name evidence="12" type="ORF">GUITHDRAFT_69446</name>
</gene>
<dbReference type="OMA" id="NAIMRIQ"/>
<dbReference type="GO" id="GO:0017101">
    <property type="term" value="C:aminoacyl-tRNA synthetase multienzyme complex"/>
    <property type="evidence" value="ECO:0007669"/>
    <property type="project" value="TreeGrafter"/>
</dbReference>
<evidence type="ECO:0000256" key="5">
    <source>
        <dbReference type="ARBA" id="ARBA00022598"/>
    </source>
</evidence>
<dbReference type="InterPro" id="IPR045864">
    <property type="entry name" value="aa-tRNA-synth_II/BPL/LPL"/>
</dbReference>
<keyword evidence="9" id="KW-0030">Aminoacyl-tRNA synthetase</keyword>
<reference evidence="13" key="3">
    <citation type="submission" date="2015-06" db="UniProtKB">
        <authorList>
            <consortium name="EnsemblProtists"/>
        </authorList>
    </citation>
    <scope>IDENTIFICATION</scope>
</reference>
<dbReference type="SUPFAM" id="SSF55681">
    <property type="entry name" value="Class II aaRS and biotin synthetases"/>
    <property type="match status" value="1"/>
</dbReference>
<dbReference type="PaxDb" id="55529-EKX47693"/>
<evidence type="ECO:0000256" key="2">
    <source>
        <dbReference type="ARBA" id="ARBA00005312"/>
    </source>
</evidence>
<dbReference type="Gene3D" id="3.30.930.10">
    <property type="entry name" value="Bira Bifunctional Protein, Domain 2"/>
    <property type="match status" value="1"/>
</dbReference>
<comment type="catalytic activity">
    <reaction evidence="10">
        <text>tRNA(Asp) + L-aspartate + ATP = L-aspartyl-tRNA(Asp) + AMP + diphosphate</text>
        <dbReference type="Rhea" id="RHEA:19649"/>
        <dbReference type="Rhea" id="RHEA-COMP:9660"/>
        <dbReference type="Rhea" id="RHEA-COMP:9678"/>
        <dbReference type="ChEBI" id="CHEBI:29991"/>
        <dbReference type="ChEBI" id="CHEBI:30616"/>
        <dbReference type="ChEBI" id="CHEBI:33019"/>
        <dbReference type="ChEBI" id="CHEBI:78442"/>
        <dbReference type="ChEBI" id="CHEBI:78516"/>
        <dbReference type="ChEBI" id="CHEBI:456215"/>
        <dbReference type="EC" id="6.1.1.12"/>
    </reaction>
</comment>
<evidence type="ECO:0000259" key="11">
    <source>
        <dbReference type="PROSITE" id="PS50862"/>
    </source>
</evidence>
<dbReference type="GO" id="GO:0006422">
    <property type="term" value="P:aspartyl-tRNA aminoacylation"/>
    <property type="evidence" value="ECO:0007669"/>
    <property type="project" value="InterPro"/>
</dbReference>
<keyword evidence="7" id="KW-0067">ATP-binding</keyword>
<name>L1JGP2_GUITC</name>
<evidence type="ECO:0000313" key="12">
    <source>
        <dbReference type="EMBL" id="EKX47693.1"/>
    </source>
</evidence>
<dbReference type="HOGENOM" id="CLU_004553_2_1_1"/>
<dbReference type="Pfam" id="PF00152">
    <property type="entry name" value="tRNA-synt_2"/>
    <property type="match status" value="1"/>
</dbReference>
<dbReference type="EnsemblProtists" id="EKX47693">
    <property type="protein sequence ID" value="EKX47693"/>
    <property type="gene ID" value="GUITHDRAFT_69446"/>
</dbReference>
<dbReference type="PRINTS" id="PR01042">
    <property type="entry name" value="TRNASYNTHASP"/>
</dbReference>
<reference evidence="14" key="2">
    <citation type="submission" date="2012-11" db="EMBL/GenBank/DDBJ databases">
        <authorList>
            <person name="Kuo A."/>
            <person name="Curtis B.A."/>
            <person name="Tanifuji G."/>
            <person name="Burki F."/>
            <person name="Gruber A."/>
            <person name="Irimia M."/>
            <person name="Maruyama S."/>
            <person name="Arias M.C."/>
            <person name="Ball S.G."/>
            <person name="Gile G.H."/>
            <person name="Hirakawa Y."/>
            <person name="Hopkins J.F."/>
            <person name="Rensing S.A."/>
            <person name="Schmutz J."/>
            <person name="Symeonidi A."/>
            <person name="Elias M."/>
            <person name="Eveleigh R.J."/>
            <person name="Herman E.K."/>
            <person name="Klute M.J."/>
            <person name="Nakayama T."/>
            <person name="Obornik M."/>
            <person name="Reyes-Prieto A."/>
            <person name="Armbrust E.V."/>
            <person name="Aves S.J."/>
            <person name="Beiko R.G."/>
            <person name="Coutinho P."/>
            <person name="Dacks J.B."/>
            <person name="Durnford D.G."/>
            <person name="Fast N.M."/>
            <person name="Green B.R."/>
            <person name="Grisdale C."/>
            <person name="Hempe F."/>
            <person name="Henrissat B."/>
            <person name="Hoppner M.P."/>
            <person name="Ishida K.-I."/>
            <person name="Kim E."/>
            <person name="Koreny L."/>
            <person name="Kroth P.G."/>
            <person name="Liu Y."/>
            <person name="Malik S.-B."/>
            <person name="Maier U.G."/>
            <person name="McRose D."/>
            <person name="Mock T."/>
            <person name="Neilson J.A."/>
            <person name="Onodera N.T."/>
            <person name="Poole A.M."/>
            <person name="Pritham E.J."/>
            <person name="Richards T.A."/>
            <person name="Rocap G."/>
            <person name="Roy S.W."/>
            <person name="Sarai C."/>
            <person name="Schaack S."/>
            <person name="Shirato S."/>
            <person name="Slamovits C.H."/>
            <person name="Spencer D.F."/>
            <person name="Suzuki S."/>
            <person name="Worden A.Z."/>
            <person name="Zauner S."/>
            <person name="Barry K."/>
            <person name="Bell C."/>
            <person name="Bharti A.K."/>
            <person name="Crow J.A."/>
            <person name="Grimwood J."/>
            <person name="Kramer R."/>
            <person name="Lindquist E."/>
            <person name="Lucas S."/>
            <person name="Salamov A."/>
            <person name="McFadden G.I."/>
            <person name="Lane C.E."/>
            <person name="Keeling P.J."/>
            <person name="Gray M.W."/>
            <person name="Grigoriev I.V."/>
            <person name="Archibald J.M."/>
        </authorList>
    </citation>
    <scope>NUCLEOTIDE SEQUENCE</scope>
    <source>
        <strain evidence="14">CCMP2712</strain>
    </source>
</reference>
<evidence type="ECO:0000256" key="7">
    <source>
        <dbReference type="ARBA" id="ARBA00022840"/>
    </source>
</evidence>
<evidence type="ECO:0000256" key="6">
    <source>
        <dbReference type="ARBA" id="ARBA00022741"/>
    </source>
</evidence>
<dbReference type="PROSITE" id="PS50862">
    <property type="entry name" value="AA_TRNA_LIGASE_II"/>
    <property type="match status" value="1"/>
</dbReference>
<evidence type="ECO:0000256" key="1">
    <source>
        <dbReference type="ARBA" id="ARBA00004496"/>
    </source>
</evidence>
<feature type="domain" description="Aminoacyl-transfer RNA synthetases class-II family profile" evidence="11">
    <location>
        <begin position="174"/>
        <end position="472"/>
    </location>
</feature>
<dbReference type="PANTHER" id="PTHR43450:SF1">
    <property type="entry name" value="ASPARTATE--TRNA LIGASE, CYTOPLASMIC"/>
    <property type="match status" value="1"/>
</dbReference>
<dbReference type="Proteomes" id="UP000011087">
    <property type="component" value="Unassembled WGS sequence"/>
</dbReference>
<evidence type="ECO:0000313" key="14">
    <source>
        <dbReference type="Proteomes" id="UP000011087"/>
    </source>
</evidence>
<dbReference type="EMBL" id="JH992989">
    <property type="protein sequence ID" value="EKX47693.1"/>
    <property type="molecule type" value="Genomic_DNA"/>
</dbReference>
<dbReference type="GO" id="GO:0005524">
    <property type="term" value="F:ATP binding"/>
    <property type="evidence" value="ECO:0007669"/>
    <property type="project" value="UniProtKB-KW"/>
</dbReference>
<dbReference type="FunFam" id="3.30.930.10:FF:000013">
    <property type="entry name" value="Aspartate--tRNA ligase, cytoplasmic"/>
    <property type="match status" value="1"/>
</dbReference>
<dbReference type="KEGG" id="gtt:GUITHDRAFT_69446"/>
<keyword evidence="14" id="KW-1185">Reference proteome</keyword>
<protein>
    <recommendedName>
        <fullName evidence="3">aspartate--tRNA ligase</fullName>
        <ecNumber evidence="3">6.1.1.12</ecNumber>
    </recommendedName>
</protein>
<accession>L1JGP2</accession>
<dbReference type="InterPro" id="IPR002312">
    <property type="entry name" value="Asp/Asn-tRNA-synth_IIb"/>
</dbReference>
<reference evidence="12 14" key="1">
    <citation type="journal article" date="2012" name="Nature">
        <title>Algal genomes reveal evolutionary mosaicism and the fate of nucleomorphs.</title>
        <authorList>
            <consortium name="DOE Joint Genome Institute"/>
            <person name="Curtis B.A."/>
            <person name="Tanifuji G."/>
            <person name="Burki F."/>
            <person name="Gruber A."/>
            <person name="Irimia M."/>
            <person name="Maruyama S."/>
            <person name="Arias M.C."/>
            <person name="Ball S.G."/>
            <person name="Gile G.H."/>
            <person name="Hirakawa Y."/>
            <person name="Hopkins J.F."/>
            <person name="Kuo A."/>
            <person name="Rensing S.A."/>
            <person name="Schmutz J."/>
            <person name="Symeonidi A."/>
            <person name="Elias M."/>
            <person name="Eveleigh R.J."/>
            <person name="Herman E.K."/>
            <person name="Klute M.J."/>
            <person name="Nakayama T."/>
            <person name="Obornik M."/>
            <person name="Reyes-Prieto A."/>
            <person name="Armbrust E.V."/>
            <person name="Aves S.J."/>
            <person name="Beiko R.G."/>
            <person name="Coutinho P."/>
            <person name="Dacks J.B."/>
            <person name="Durnford D.G."/>
            <person name="Fast N.M."/>
            <person name="Green B.R."/>
            <person name="Grisdale C.J."/>
            <person name="Hempel F."/>
            <person name="Henrissat B."/>
            <person name="Hoppner M.P."/>
            <person name="Ishida K."/>
            <person name="Kim E."/>
            <person name="Koreny L."/>
            <person name="Kroth P.G."/>
            <person name="Liu Y."/>
            <person name="Malik S.B."/>
            <person name="Maier U.G."/>
            <person name="McRose D."/>
            <person name="Mock T."/>
            <person name="Neilson J.A."/>
            <person name="Onodera N.T."/>
            <person name="Poole A.M."/>
            <person name="Pritham E.J."/>
            <person name="Richards T.A."/>
            <person name="Rocap G."/>
            <person name="Roy S.W."/>
            <person name="Sarai C."/>
            <person name="Schaack S."/>
            <person name="Shirato S."/>
            <person name="Slamovits C.H."/>
            <person name="Spencer D.F."/>
            <person name="Suzuki S."/>
            <person name="Worden A.Z."/>
            <person name="Zauner S."/>
            <person name="Barry K."/>
            <person name="Bell C."/>
            <person name="Bharti A.K."/>
            <person name="Crow J.A."/>
            <person name="Grimwood J."/>
            <person name="Kramer R."/>
            <person name="Lindquist E."/>
            <person name="Lucas S."/>
            <person name="Salamov A."/>
            <person name="McFadden G.I."/>
            <person name="Lane C.E."/>
            <person name="Keeling P.J."/>
            <person name="Gray M.W."/>
            <person name="Grigoriev I.V."/>
            <person name="Archibald J.M."/>
        </authorList>
    </citation>
    <scope>NUCLEOTIDE SEQUENCE</scope>
    <source>
        <strain evidence="12 14">CCMP2712</strain>
    </source>
</reference>
<organism evidence="12">
    <name type="scientific">Guillardia theta (strain CCMP2712)</name>
    <name type="common">Cryptophyte</name>
    <dbReference type="NCBI Taxonomy" id="905079"/>
    <lineage>
        <taxon>Eukaryota</taxon>
        <taxon>Cryptophyceae</taxon>
        <taxon>Pyrenomonadales</taxon>
        <taxon>Geminigeraceae</taxon>
        <taxon>Guillardia</taxon>
    </lineage>
</organism>
<dbReference type="GO" id="GO:0004815">
    <property type="term" value="F:aspartate-tRNA ligase activity"/>
    <property type="evidence" value="ECO:0007669"/>
    <property type="project" value="UniProtKB-EC"/>
</dbReference>
<dbReference type="AlphaFoldDB" id="L1JGP2"/>
<dbReference type="GO" id="GO:0005829">
    <property type="term" value="C:cytosol"/>
    <property type="evidence" value="ECO:0007669"/>
    <property type="project" value="TreeGrafter"/>
</dbReference>
<evidence type="ECO:0000256" key="8">
    <source>
        <dbReference type="ARBA" id="ARBA00022917"/>
    </source>
</evidence>
<sequence>MRSRGETGRTFAKIATLGEEGGVRAGETVWLRGRVSAIRGKGSSCFLVLRAIDSPSRTVQACYFKSKEDAEGSKRFLRFLNDLTLESIVDVKGLVAAAEVKSCSQGSVEVQIERCYVLSKAPAILPFLMEDAARSEEEIAASQGSEKPFSPVYQEARLDNRWLDLRVPANHAIMRVQSAICQLFREALYAENFIEIHTPKLISGESEGGAEVFRTDYFGRSACLAQSPQLYKQMAISGDLGRVFEIGPVFRAEKSNTRRHLCEFTGLDLEMAIEEHYNETLLLLHSLFKHIFLGLESRFSSELSVVRSQYKSLPVQFTEEPCILHWEEAIQMLRDAGEEAELLEDLSSSLELKLGELVKNKFDTDFFILDRFPAAVRPFYTMPCPDDERFTNSYDVFLRGQEICSGAQRVHDPALLISQESPKKGMPLEPLQAYVTSFQHGVSPHAGAGIGLERVVFLYLGLDNVRKASMFPRDPSRCSP</sequence>
<dbReference type="InterPro" id="IPR006195">
    <property type="entry name" value="aa-tRNA-synth_II"/>
</dbReference>